<dbReference type="KEGG" id="hbq:QI031_29025"/>
<keyword evidence="1" id="KW-0802">TPR repeat</keyword>
<evidence type="ECO:0000313" key="4">
    <source>
        <dbReference type="EMBL" id="WGV25717.1"/>
    </source>
</evidence>
<accession>A0AAJ6NSD2</accession>
<dbReference type="Pfam" id="PF13424">
    <property type="entry name" value="TPR_12"/>
    <property type="match status" value="2"/>
</dbReference>
<dbReference type="PROSITE" id="PS50005">
    <property type="entry name" value="TPR"/>
    <property type="match status" value="1"/>
</dbReference>
<sequence>MDDQEALQRTLNRARRALQILEEEKAGFGIRVPVDLQIELEEKQKEVTSLEARLSQLQGNHLASLPDNLPRYNDVFVGRKVEIKRCLEALSPEERGWGVAIDGIGGMGKTALALEVAHKARDQALFDAYLFVSAKTTWLSAEGVRQETLALSSLDSFCREFAKELGHADIVTMTDATERRRALLDALRGRRTLLIWDNLETLNTEEREMIAEFLRKLPTPNKAIITSRRRTGESALTIRLDRLLEAEALELMQTKGRLYPRLAQELKTTKPEILTALYEAAGGNPLALDWTLGQVAHKGYSLSVALERLRNAANSADLYGFLFADAAQTLSEKDRTVLSALVVFLTPAKTAALADATDLVITEIQVCLERLVTLSLVNDLDDERFGLHPLTRTYIRAAIVGTDTIGTQPLAGGISFDSAAQRKVLSYWVNYAQKYGGDGKNAYKTYDKLEAEWQNLEGVATTLREMTGIPGALKDRQAAQMLIDLENALDLFLWFRGYWDERVRLGEWRYQAGKALSQWSDAGWGAYNVAWIHYNRAETERATSWAAQMAEAMECGGSRRDKAVAIQLQGNIASQRQEFAEAERLHQEALAIYRELGDEECQAIALNWLGGVARSQKQYDRAESYYKQALAIAEKLSLKQEQAYISGNLGNLALDRDRPTEARRWYEHQLALTQEVGRQDQIAAAQEGIALVLEEEGRYTEALSLAQAALEIREHLRDQNLDFSRQLVERLRRKAE</sequence>
<dbReference type="InterPro" id="IPR011990">
    <property type="entry name" value="TPR-like_helical_dom_sf"/>
</dbReference>
<dbReference type="InterPro" id="IPR019734">
    <property type="entry name" value="TPR_rpt"/>
</dbReference>
<evidence type="ECO:0000313" key="5">
    <source>
        <dbReference type="Proteomes" id="UP001223520"/>
    </source>
</evidence>
<dbReference type="Proteomes" id="UP001223520">
    <property type="component" value="Chromosome"/>
</dbReference>
<protein>
    <submittedName>
        <fullName evidence="4">Tetratricopeptide repeat protein</fullName>
    </submittedName>
</protein>
<gene>
    <name evidence="4" type="ORF">QI031_29025</name>
</gene>
<dbReference type="PANTHER" id="PTHR47691">
    <property type="entry name" value="REGULATOR-RELATED"/>
    <property type="match status" value="1"/>
</dbReference>
<dbReference type="Pfam" id="PF00931">
    <property type="entry name" value="NB-ARC"/>
    <property type="match status" value="1"/>
</dbReference>
<dbReference type="InterPro" id="IPR002182">
    <property type="entry name" value="NB-ARC"/>
</dbReference>
<organism evidence="4 5">
    <name type="scientific">Halotia branconii CENA392</name>
    <dbReference type="NCBI Taxonomy" id="1539056"/>
    <lineage>
        <taxon>Bacteria</taxon>
        <taxon>Bacillati</taxon>
        <taxon>Cyanobacteriota</taxon>
        <taxon>Cyanophyceae</taxon>
        <taxon>Nostocales</taxon>
        <taxon>Nodulariaceae</taxon>
        <taxon>Halotia</taxon>
    </lineage>
</organism>
<dbReference type="RefSeq" id="WP_281483004.1">
    <property type="nucleotide sequence ID" value="NZ_CP124543.1"/>
</dbReference>
<evidence type="ECO:0000256" key="2">
    <source>
        <dbReference type="SAM" id="Coils"/>
    </source>
</evidence>
<feature type="domain" description="NB-ARC" evidence="3">
    <location>
        <begin position="82"/>
        <end position="231"/>
    </location>
</feature>
<evidence type="ECO:0000259" key="3">
    <source>
        <dbReference type="Pfam" id="PF00931"/>
    </source>
</evidence>
<feature type="coiled-coil region" evidence="2">
    <location>
        <begin position="4"/>
        <end position="60"/>
    </location>
</feature>
<evidence type="ECO:0000256" key="1">
    <source>
        <dbReference type="PROSITE-ProRule" id="PRU00339"/>
    </source>
</evidence>
<keyword evidence="5" id="KW-1185">Reference proteome</keyword>
<dbReference type="AlphaFoldDB" id="A0AAJ6NSD2"/>
<name>A0AAJ6NSD2_9CYAN</name>
<keyword evidence="2" id="KW-0175">Coiled coil</keyword>
<reference evidence="4 5" key="1">
    <citation type="journal article" date="2023" name="Limnol Oceanogr Lett">
        <title>Environmental adaptations by the intertidal Antarctic cyanobacterium Halotia branconii CENA392 as revealed using long-read genome sequencing.</title>
        <authorList>
            <person name="Dextro R.B."/>
            <person name="Delbaje E."/>
            <person name="Freitas P.N.N."/>
            <person name="Geraldes V."/>
            <person name="Pinto E."/>
            <person name="Long P.F."/>
            <person name="Fiore M.F."/>
        </authorList>
    </citation>
    <scope>NUCLEOTIDE SEQUENCE [LARGE SCALE GENOMIC DNA]</scope>
    <source>
        <strain evidence="4 5">CENA392</strain>
    </source>
</reference>
<dbReference type="PANTHER" id="PTHR47691:SF3">
    <property type="entry name" value="HTH-TYPE TRANSCRIPTIONAL REGULATOR RV0890C-RELATED"/>
    <property type="match status" value="1"/>
</dbReference>
<dbReference type="Gene3D" id="3.40.50.300">
    <property type="entry name" value="P-loop containing nucleotide triphosphate hydrolases"/>
    <property type="match status" value="1"/>
</dbReference>
<dbReference type="EMBL" id="CP124543">
    <property type="protein sequence ID" value="WGV25717.1"/>
    <property type="molecule type" value="Genomic_DNA"/>
</dbReference>
<proteinExistence type="predicted"/>
<dbReference type="Gene3D" id="1.25.40.10">
    <property type="entry name" value="Tetratricopeptide repeat domain"/>
    <property type="match status" value="1"/>
</dbReference>
<dbReference type="GO" id="GO:0043531">
    <property type="term" value="F:ADP binding"/>
    <property type="evidence" value="ECO:0007669"/>
    <property type="project" value="InterPro"/>
</dbReference>
<dbReference type="SMART" id="SM00028">
    <property type="entry name" value="TPR"/>
    <property type="match status" value="4"/>
</dbReference>
<dbReference type="SUPFAM" id="SSF48452">
    <property type="entry name" value="TPR-like"/>
    <property type="match status" value="1"/>
</dbReference>
<dbReference type="SUPFAM" id="SSF52540">
    <property type="entry name" value="P-loop containing nucleoside triphosphate hydrolases"/>
    <property type="match status" value="1"/>
</dbReference>
<feature type="repeat" description="TPR" evidence="1">
    <location>
        <begin position="603"/>
        <end position="636"/>
    </location>
</feature>
<dbReference type="InterPro" id="IPR027417">
    <property type="entry name" value="P-loop_NTPase"/>
</dbReference>